<dbReference type="PROSITE" id="PS00141">
    <property type="entry name" value="ASP_PROTEASE"/>
    <property type="match status" value="1"/>
</dbReference>
<feature type="signal peptide" evidence="1">
    <location>
        <begin position="1"/>
        <end position="22"/>
    </location>
</feature>
<dbReference type="EMBL" id="AP023086">
    <property type="protein sequence ID" value="BCD96012.1"/>
    <property type="molecule type" value="Genomic_DNA"/>
</dbReference>
<keyword evidence="3" id="KW-1185">Reference proteome</keyword>
<feature type="chain" id="PRO_5042815725" evidence="1">
    <location>
        <begin position="23"/>
        <end position="216"/>
    </location>
</feature>
<dbReference type="Gene3D" id="2.40.70.10">
    <property type="entry name" value="Acid Proteases"/>
    <property type="match status" value="1"/>
</dbReference>
<proteinExistence type="predicted"/>
<dbReference type="NCBIfam" id="TIGR02281">
    <property type="entry name" value="clan_AA_DTGA"/>
    <property type="match status" value="1"/>
</dbReference>
<evidence type="ECO:0000256" key="1">
    <source>
        <dbReference type="SAM" id="SignalP"/>
    </source>
</evidence>
<dbReference type="InterPro" id="IPR001969">
    <property type="entry name" value="Aspartic_peptidase_AS"/>
</dbReference>
<keyword evidence="1" id="KW-0732">Signal</keyword>
<dbReference type="Proteomes" id="UP001320119">
    <property type="component" value="Chromosome"/>
</dbReference>
<organism evidence="2 3">
    <name type="scientific">Marinagarivorans cellulosilyticus</name>
    <dbReference type="NCBI Taxonomy" id="2721545"/>
    <lineage>
        <taxon>Bacteria</taxon>
        <taxon>Pseudomonadati</taxon>
        <taxon>Pseudomonadota</taxon>
        <taxon>Gammaproteobacteria</taxon>
        <taxon>Cellvibrionales</taxon>
        <taxon>Cellvibrionaceae</taxon>
        <taxon>Marinagarivorans</taxon>
    </lineage>
</organism>
<evidence type="ECO:0000313" key="2">
    <source>
        <dbReference type="EMBL" id="BCD96012.1"/>
    </source>
</evidence>
<dbReference type="GO" id="GO:0004190">
    <property type="term" value="F:aspartic-type endopeptidase activity"/>
    <property type="evidence" value="ECO:0007669"/>
    <property type="project" value="InterPro"/>
</dbReference>
<evidence type="ECO:0000313" key="3">
    <source>
        <dbReference type="Proteomes" id="UP001320119"/>
    </source>
</evidence>
<name>A0AAN1WEC3_9GAMM</name>
<dbReference type="KEGG" id="marq:MARGE09_P0211"/>
<reference evidence="2 3" key="1">
    <citation type="journal article" date="2022" name="IScience">
        <title>An ultrasensitive nanofiber-based assay for enzymatic hydrolysis and deep-sea microbial degradation of cellulose.</title>
        <authorList>
            <person name="Tsudome M."/>
            <person name="Tachioka M."/>
            <person name="Miyazaki M."/>
            <person name="Uchimura K."/>
            <person name="Tsuda M."/>
            <person name="Takaki Y."/>
            <person name="Deguchi S."/>
        </authorList>
    </citation>
    <scope>NUCLEOTIDE SEQUENCE [LARGE SCALE GENOMIC DNA]</scope>
    <source>
        <strain evidence="2 3">GE09</strain>
    </source>
</reference>
<protein>
    <submittedName>
        <fullName evidence="2">Aspartyl protease family protein</fullName>
    </submittedName>
</protein>
<accession>A0AAN1WEC3</accession>
<dbReference type="RefSeq" id="WP_236985523.1">
    <property type="nucleotide sequence ID" value="NZ_AP023086.1"/>
</dbReference>
<dbReference type="SUPFAM" id="SSF50630">
    <property type="entry name" value="Acid proteases"/>
    <property type="match status" value="1"/>
</dbReference>
<dbReference type="GO" id="GO:0006508">
    <property type="term" value="P:proteolysis"/>
    <property type="evidence" value="ECO:0007669"/>
    <property type="project" value="UniProtKB-KW"/>
</dbReference>
<sequence>MRRFCFYLSAALLMLLTSHSQANTHRVTVKGLFAGSAVLEVNGKAHMLKEGASTPEGITLLRATSKFAQIEQNGEIKKLGLNRQVGGSYAASEPASVSLTRQPDGHFFSSGRINNRWVEFMVDTGATSVTLNSFTADHLGIAYLDAPTVEVATAQGNTQAYQVILGSVAVGDVLLTNVSAFIIEGRFPQTILLGNTFLSRVDMRTHNSAMTLQAKY</sequence>
<gene>
    <name evidence="2" type="ORF">MARGE09_P0211</name>
</gene>
<keyword evidence="2" id="KW-0645">Protease</keyword>
<dbReference type="InterPro" id="IPR034122">
    <property type="entry name" value="Retropepsin-like_bacterial"/>
</dbReference>
<keyword evidence="2" id="KW-0378">Hydrolase</keyword>
<dbReference type="InterPro" id="IPR021109">
    <property type="entry name" value="Peptidase_aspartic_dom_sf"/>
</dbReference>
<dbReference type="InterPro" id="IPR011969">
    <property type="entry name" value="Clan_AA_Asp_peptidase_C"/>
</dbReference>
<dbReference type="CDD" id="cd05483">
    <property type="entry name" value="retropepsin_like_bacteria"/>
    <property type="match status" value="1"/>
</dbReference>
<dbReference type="AlphaFoldDB" id="A0AAN1WEC3"/>
<dbReference type="Pfam" id="PF13975">
    <property type="entry name" value="gag-asp_proteas"/>
    <property type="match status" value="1"/>
</dbReference>